<dbReference type="GO" id="GO:0005576">
    <property type="term" value="C:extracellular region"/>
    <property type="evidence" value="ECO:0007669"/>
    <property type="project" value="UniProtKB-SubCell"/>
</dbReference>
<gene>
    <name evidence="7" type="primary">LOC111597861</name>
</gene>
<dbReference type="Proteomes" id="UP000504633">
    <property type="component" value="Unplaced"/>
</dbReference>
<name>A0A6J1LQR5_DROHY</name>
<dbReference type="OMA" id="SMLVHIV"/>
<feature type="signal peptide" evidence="5">
    <location>
        <begin position="1"/>
        <end position="26"/>
    </location>
</feature>
<evidence type="ECO:0000256" key="1">
    <source>
        <dbReference type="ARBA" id="ARBA00004613"/>
    </source>
</evidence>
<dbReference type="GO" id="GO:0007218">
    <property type="term" value="P:neuropeptide signaling pathway"/>
    <property type="evidence" value="ECO:0007669"/>
    <property type="project" value="UniProtKB-KW"/>
</dbReference>
<dbReference type="OrthoDB" id="6430009at2759"/>
<dbReference type="RefSeq" id="XP_023168551.2">
    <property type="nucleotide sequence ID" value="XM_023312783.2"/>
</dbReference>
<evidence type="ECO:0000313" key="7">
    <source>
        <dbReference type="RefSeq" id="XP_023168551.2"/>
    </source>
</evidence>
<keyword evidence="2" id="KW-0964">Secreted</keyword>
<dbReference type="InterPro" id="IPR013231">
    <property type="entry name" value="Periviscerokinin"/>
</dbReference>
<organism evidence="6 7">
    <name type="scientific">Drosophila hydei</name>
    <name type="common">Fruit fly</name>
    <dbReference type="NCBI Taxonomy" id="7224"/>
    <lineage>
        <taxon>Eukaryota</taxon>
        <taxon>Metazoa</taxon>
        <taxon>Ecdysozoa</taxon>
        <taxon>Arthropoda</taxon>
        <taxon>Hexapoda</taxon>
        <taxon>Insecta</taxon>
        <taxon>Pterygota</taxon>
        <taxon>Neoptera</taxon>
        <taxon>Endopterygota</taxon>
        <taxon>Diptera</taxon>
        <taxon>Brachycera</taxon>
        <taxon>Muscomorpha</taxon>
        <taxon>Ephydroidea</taxon>
        <taxon>Drosophilidae</taxon>
        <taxon>Drosophila</taxon>
    </lineage>
</organism>
<dbReference type="AlphaFoldDB" id="A0A6J1LQR5"/>
<comment type="subcellular location">
    <subcellularLocation>
        <location evidence="1">Secreted</location>
    </subcellularLocation>
</comment>
<keyword evidence="6" id="KW-1185">Reference proteome</keyword>
<keyword evidence="4" id="KW-0527">Neuropeptide</keyword>
<dbReference type="GeneID" id="111597861"/>
<keyword evidence="5" id="KW-0732">Signal</keyword>
<evidence type="ECO:0000256" key="5">
    <source>
        <dbReference type="SAM" id="SignalP"/>
    </source>
</evidence>
<feature type="chain" id="PRO_5026756017" evidence="5">
    <location>
        <begin position="27"/>
        <end position="164"/>
    </location>
</feature>
<dbReference type="Pfam" id="PF08259">
    <property type="entry name" value="Periviscerokin"/>
    <property type="match status" value="1"/>
</dbReference>
<reference evidence="7" key="1">
    <citation type="submission" date="2025-08" db="UniProtKB">
        <authorList>
            <consortium name="RefSeq"/>
        </authorList>
    </citation>
    <scope>IDENTIFICATION</scope>
    <source>
        <strain evidence="7">15085-1641.00</strain>
        <tissue evidence="7">Whole body</tissue>
    </source>
</reference>
<dbReference type="KEGG" id="dhe:111597861"/>
<evidence type="ECO:0000256" key="2">
    <source>
        <dbReference type="ARBA" id="ARBA00022525"/>
    </source>
</evidence>
<sequence>MKSFLGLVNIAYTILLLVLLTKFTAAAITFGQNDDKVEHDKIRRGANMGLYAFPRVGRSDPSLVNSLHDASDAAAYENIYGMGDVSAEDFEDYQKRPGYVAFPRMGRSESELRKWAHLLALQQALDKRTGPSASSGLWFGPRLGKRSVNAKDYPAAIKGQKEMY</sequence>
<evidence type="ECO:0000256" key="4">
    <source>
        <dbReference type="ARBA" id="ARBA00023320"/>
    </source>
</evidence>
<dbReference type="CTD" id="43541"/>
<protein>
    <submittedName>
        <fullName evidence="7">Cardio acceleratory peptide 2b isoform X1</fullName>
    </submittedName>
</protein>
<proteinExistence type="predicted"/>
<evidence type="ECO:0000256" key="3">
    <source>
        <dbReference type="ARBA" id="ARBA00022815"/>
    </source>
</evidence>
<keyword evidence="3" id="KW-0027">Amidation</keyword>
<accession>A0A6J1LQR5</accession>
<evidence type="ECO:0000313" key="6">
    <source>
        <dbReference type="Proteomes" id="UP000504633"/>
    </source>
</evidence>